<gene>
    <name evidence="16" type="ORF">KPL81_00105</name>
</gene>
<dbReference type="EMBL" id="JAHYCA010000001">
    <property type="protein sequence ID" value="MBW6389560.1"/>
    <property type="molecule type" value="Genomic_DNA"/>
</dbReference>
<dbReference type="InterPro" id="IPR036942">
    <property type="entry name" value="Beta-barrel_TonB_sf"/>
</dbReference>
<proteinExistence type="inferred from homology"/>
<keyword evidence="17" id="KW-1185">Reference proteome</keyword>
<evidence type="ECO:0000313" key="16">
    <source>
        <dbReference type="EMBL" id="MBW6389560.1"/>
    </source>
</evidence>
<evidence type="ECO:0000256" key="4">
    <source>
        <dbReference type="ARBA" id="ARBA00022452"/>
    </source>
</evidence>
<dbReference type="PANTHER" id="PTHR30069:SF41">
    <property type="entry name" value="HEME_HEMOPEXIN UTILIZATION PROTEIN C"/>
    <property type="match status" value="1"/>
</dbReference>
<name>A0ABS6ZHM8_9GAMM</name>
<keyword evidence="8 10" id="KW-0472">Membrane</keyword>
<evidence type="ECO:0000256" key="3">
    <source>
        <dbReference type="ARBA" id="ARBA00022448"/>
    </source>
</evidence>
<feature type="domain" description="TonB-dependent receptor plug" evidence="15">
    <location>
        <begin position="47"/>
        <end position="149"/>
    </location>
</feature>
<accession>A0ABS6ZHM8</accession>
<dbReference type="InterPro" id="IPR010916">
    <property type="entry name" value="TonB_box_CS"/>
</dbReference>
<evidence type="ECO:0000259" key="15">
    <source>
        <dbReference type="Pfam" id="PF07715"/>
    </source>
</evidence>
<keyword evidence="6 13" id="KW-0732">Signal</keyword>
<comment type="similarity">
    <text evidence="2 10 12">Belongs to the TonB-dependent receptor family.</text>
</comment>
<dbReference type="RefSeq" id="WP_219790206.1">
    <property type="nucleotide sequence ID" value="NZ_JAHYCA010000001.1"/>
</dbReference>
<dbReference type="InterPro" id="IPR012910">
    <property type="entry name" value="Plug_dom"/>
</dbReference>
<dbReference type="Gene3D" id="2.40.170.20">
    <property type="entry name" value="TonB-dependent receptor, beta-barrel domain"/>
    <property type="match status" value="1"/>
</dbReference>
<evidence type="ECO:0000256" key="6">
    <source>
        <dbReference type="ARBA" id="ARBA00022729"/>
    </source>
</evidence>
<protein>
    <submittedName>
        <fullName evidence="16">TonB-dependent receptor</fullName>
    </submittedName>
</protein>
<dbReference type="InterPro" id="IPR037066">
    <property type="entry name" value="Plug_dom_sf"/>
</dbReference>
<dbReference type="PROSITE" id="PS00430">
    <property type="entry name" value="TONB_DEPENDENT_REC_1"/>
    <property type="match status" value="1"/>
</dbReference>
<evidence type="ECO:0000256" key="13">
    <source>
        <dbReference type="SAM" id="SignalP"/>
    </source>
</evidence>
<dbReference type="SUPFAM" id="SSF56935">
    <property type="entry name" value="Porins"/>
    <property type="match status" value="1"/>
</dbReference>
<dbReference type="Gene3D" id="2.170.130.10">
    <property type="entry name" value="TonB-dependent receptor, plug domain"/>
    <property type="match status" value="1"/>
</dbReference>
<dbReference type="InterPro" id="IPR039426">
    <property type="entry name" value="TonB-dep_rcpt-like"/>
</dbReference>
<evidence type="ECO:0000256" key="9">
    <source>
        <dbReference type="ARBA" id="ARBA00023237"/>
    </source>
</evidence>
<keyword evidence="7 11" id="KW-0798">TonB box</keyword>
<evidence type="ECO:0000256" key="11">
    <source>
        <dbReference type="PROSITE-ProRule" id="PRU10143"/>
    </source>
</evidence>
<evidence type="ECO:0000256" key="2">
    <source>
        <dbReference type="ARBA" id="ARBA00009810"/>
    </source>
</evidence>
<dbReference type="Pfam" id="PF00593">
    <property type="entry name" value="TonB_dep_Rec_b-barrel"/>
    <property type="match status" value="1"/>
</dbReference>
<sequence length="647" mass="71634">MKHESHISNTWARNPLWLAIALISTSTTALAQSDPQQLDTLQVTAERTSESDRSVDADALERRQASDLQDIFAELPDVAVGGGAPAAQKVYVRGLEDTMLNVTVDGATQSGNLFHHQGRLLVEPELLKQVDVVAGAGEATNGPGALGGAIRFVTKDPEDLLRPGQNVGTLLKGGYFSNTDGYKASTSLYGRLTDNWSALATLTQTNHGDYQDAEGDTQPYTGTERFTGFAKLIGQLTDEQRVRLSYERSEDEAYRLHRPHWHPSARNAPLDQEVVRETVTGQYGFTSDTNDWLDLDLTLYHTEASLEHVDGPYGDYIGAMQSHGGDLRNRSQIGDLTLTYGVDYRKDEASLGSPLYGTDREEGSVVGLYLQNHYQLTDRLRLSAGARHDWFELDEHLTDNSFSESGWSPNLGLRFDATEQLTLHGGWARAIRGTQVKELFVLDYYRNAEDRTKEVADNVELGATYRQGNLYLAAEVFETRIDDVVGQVERGVLGNLGELKSRGFNARIGYEWERLDASLAYSRARPEIDGEPLSDDDMAIGTSIGDTWVANVNFQATDAIDLGWTGRFAERLTHVAEDYPQKAGYGVNDLYASWRPLAGDELTLSLRVNNVFDKQYFDHASYGDAGDVAHGLPDPGRDIRLSATYRF</sequence>
<feature type="signal peptide" evidence="13">
    <location>
        <begin position="1"/>
        <end position="31"/>
    </location>
</feature>
<keyword evidence="16" id="KW-0675">Receptor</keyword>
<evidence type="ECO:0000256" key="7">
    <source>
        <dbReference type="ARBA" id="ARBA00023077"/>
    </source>
</evidence>
<feature type="chain" id="PRO_5045876771" evidence="13">
    <location>
        <begin position="32"/>
        <end position="647"/>
    </location>
</feature>
<organism evidence="16 17">
    <name type="scientific">Billgrantia antri</name>
    <dbReference type="NCBI Taxonomy" id="2846777"/>
    <lineage>
        <taxon>Bacteria</taxon>
        <taxon>Pseudomonadati</taxon>
        <taxon>Pseudomonadota</taxon>
        <taxon>Gammaproteobacteria</taxon>
        <taxon>Oceanospirillales</taxon>
        <taxon>Halomonadaceae</taxon>
        <taxon>Billgrantia</taxon>
    </lineage>
</organism>
<evidence type="ECO:0000256" key="10">
    <source>
        <dbReference type="PROSITE-ProRule" id="PRU01360"/>
    </source>
</evidence>
<evidence type="ECO:0000256" key="8">
    <source>
        <dbReference type="ARBA" id="ARBA00023136"/>
    </source>
</evidence>
<evidence type="ECO:0000256" key="1">
    <source>
        <dbReference type="ARBA" id="ARBA00004571"/>
    </source>
</evidence>
<comment type="subcellular location">
    <subcellularLocation>
        <location evidence="1 10">Cell outer membrane</location>
        <topology evidence="1 10">Multi-pass membrane protein</topology>
    </subcellularLocation>
</comment>
<dbReference type="PROSITE" id="PS52016">
    <property type="entry name" value="TONB_DEPENDENT_REC_3"/>
    <property type="match status" value="1"/>
</dbReference>
<dbReference type="Proteomes" id="UP000769617">
    <property type="component" value="Unassembled WGS sequence"/>
</dbReference>
<keyword evidence="4 10" id="KW-1134">Transmembrane beta strand</keyword>
<dbReference type="Pfam" id="PF07715">
    <property type="entry name" value="Plug"/>
    <property type="match status" value="1"/>
</dbReference>
<keyword evidence="3 10" id="KW-0813">Transport</keyword>
<comment type="caution">
    <text evidence="16">The sequence shown here is derived from an EMBL/GenBank/DDBJ whole genome shotgun (WGS) entry which is preliminary data.</text>
</comment>
<reference evidence="16 17" key="1">
    <citation type="submission" date="2021-07" db="EMBL/GenBank/DDBJ databases">
        <authorList>
            <person name="So Y."/>
        </authorList>
    </citation>
    <scope>NUCLEOTIDE SEQUENCE [LARGE SCALE GENOMIC DNA]</scope>
    <source>
        <strain evidence="16 17">Y3S6</strain>
    </source>
</reference>
<dbReference type="InterPro" id="IPR000531">
    <property type="entry name" value="Beta-barrel_TonB"/>
</dbReference>
<dbReference type="CDD" id="cd01347">
    <property type="entry name" value="ligand_gated_channel"/>
    <property type="match status" value="1"/>
</dbReference>
<keyword evidence="5 10" id="KW-0812">Transmembrane</keyword>
<evidence type="ECO:0000313" key="17">
    <source>
        <dbReference type="Proteomes" id="UP000769617"/>
    </source>
</evidence>
<feature type="domain" description="TonB-dependent receptor-like beta-barrel" evidence="14">
    <location>
        <begin position="268"/>
        <end position="611"/>
    </location>
</feature>
<dbReference type="PANTHER" id="PTHR30069">
    <property type="entry name" value="TONB-DEPENDENT OUTER MEMBRANE RECEPTOR"/>
    <property type="match status" value="1"/>
</dbReference>
<evidence type="ECO:0000256" key="12">
    <source>
        <dbReference type="RuleBase" id="RU003357"/>
    </source>
</evidence>
<keyword evidence="9 10" id="KW-0998">Cell outer membrane</keyword>
<feature type="short sequence motif" description="TonB box" evidence="11">
    <location>
        <begin position="40"/>
        <end position="46"/>
    </location>
</feature>
<evidence type="ECO:0000256" key="5">
    <source>
        <dbReference type="ARBA" id="ARBA00022692"/>
    </source>
</evidence>
<evidence type="ECO:0000259" key="14">
    <source>
        <dbReference type="Pfam" id="PF00593"/>
    </source>
</evidence>